<protein>
    <recommendedName>
        <fullName evidence="3">DUF4192 domain-containing protein</fullName>
    </recommendedName>
</protein>
<sequence>MSSANTAETLLNLTAPPDILAAVPYLLGYHPTQSLIALGLSRRQVQIAARWDLPLSPHSLAPFPAMLARERITELIIVGYGPGSLVTPAVDTMRELAAKAGVPVAEALRVEETRFWSYLCDVPACCPIEGTPFDITTTQVAAEATVQGLVALPDRAMLEATLSPATGPIRLGMRRATSDTAAILVSRLVDCRNPDRFADEYVTEALTRVRAAMTSPERLTDRQVAELGFDLAIIRVRDEAWTCMQDAHLPLWRDLTRRLEPRFVPPAASLLAMAAWRSGDCVLAAIALERALRIDPTYSMAHLLRHALEQLLPPKLLTDRLPTSSDLDAAMGSPKQTWLIPLLGLLDDQPSDDPP</sequence>
<comment type="caution">
    <text evidence="1">The sequence shown here is derived from an EMBL/GenBank/DDBJ whole genome shotgun (WGS) entry which is preliminary data.</text>
</comment>
<evidence type="ECO:0000313" key="1">
    <source>
        <dbReference type="EMBL" id="MBA2896856.1"/>
    </source>
</evidence>
<keyword evidence="2" id="KW-1185">Reference proteome</keyword>
<evidence type="ECO:0000313" key="2">
    <source>
        <dbReference type="Proteomes" id="UP000530928"/>
    </source>
</evidence>
<dbReference type="RefSeq" id="WP_181615549.1">
    <property type="nucleotide sequence ID" value="NZ_BAABAM010000008.1"/>
</dbReference>
<dbReference type="Proteomes" id="UP000530928">
    <property type="component" value="Unassembled WGS sequence"/>
</dbReference>
<dbReference type="InterPro" id="IPR025447">
    <property type="entry name" value="DUF4192"/>
</dbReference>
<reference evidence="1 2" key="1">
    <citation type="submission" date="2020-07" db="EMBL/GenBank/DDBJ databases">
        <title>Genomic Encyclopedia of Type Strains, Phase IV (KMG-IV): sequencing the most valuable type-strain genomes for metagenomic binning, comparative biology and taxonomic classification.</title>
        <authorList>
            <person name="Goeker M."/>
        </authorList>
    </citation>
    <scope>NUCLEOTIDE SEQUENCE [LARGE SCALE GENOMIC DNA]</scope>
    <source>
        <strain evidence="1 2">DSM 45533</strain>
    </source>
</reference>
<dbReference type="EMBL" id="JACDUR010000009">
    <property type="protein sequence ID" value="MBA2896856.1"/>
    <property type="molecule type" value="Genomic_DNA"/>
</dbReference>
<organism evidence="1 2">
    <name type="scientific">Nonomuraea soli</name>
    <dbReference type="NCBI Taxonomy" id="1032476"/>
    <lineage>
        <taxon>Bacteria</taxon>
        <taxon>Bacillati</taxon>
        <taxon>Actinomycetota</taxon>
        <taxon>Actinomycetes</taxon>
        <taxon>Streptosporangiales</taxon>
        <taxon>Streptosporangiaceae</taxon>
        <taxon>Nonomuraea</taxon>
    </lineage>
</organism>
<dbReference type="Pfam" id="PF13830">
    <property type="entry name" value="DUF4192"/>
    <property type="match status" value="1"/>
</dbReference>
<accession>A0A7W0CT57</accession>
<evidence type="ECO:0008006" key="3">
    <source>
        <dbReference type="Google" id="ProtNLM"/>
    </source>
</evidence>
<dbReference type="AlphaFoldDB" id="A0A7W0CT57"/>
<name>A0A7W0CT57_9ACTN</name>
<gene>
    <name evidence="1" type="ORF">HNR30_008247</name>
</gene>
<proteinExistence type="predicted"/>